<name>A0A4W4GKR5_ELEEL</name>
<dbReference type="InterPro" id="IPR051254">
    <property type="entry name" value="PPP1R15"/>
</dbReference>
<dbReference type="GO" id="GO:0034976">
    <property type="term" value="P:response to endoplasmic reticulum stress"/>
    <property type="evidence" value="ECO:0007669"/>
    <property type="project" value="TreeGrafter"/>
</dbReference>
<evidence type="ECO:0000256" key="5">
    <source>
        <dbReference type="ARBA" id="ARBA00022703"/>
    </source>
</evidence>
<evidence type="ECO:0000256" key="6">
    <source>
        <dbReference type="ARBA" id="ARBA00022737"/>
    </source>
</evidence>
<comment type="similarity">
    <text evidence="3">Belongs to the PPP1R15 family.</text>
</comment>
<feature type="domain" description="Protein phosphatase 1 regulatory subunit 15A/B C-terminal" evidence="18">
    <location>
        <begin position="130"/>
        <end position="310"/>
    </location>
</feature>
<evidence type="ECO:0000256" key="13">
    <source>
        <dbReference type="ARBA" id="ARBA00023136"/>
    </source>
</evidence>
<keyword evidence="7" id="KW-1000">Mitochondrion outer membrane</keyword>
<dbReference type="GO" id="GO:0005789">
    <property type="term" value="C:endoplasmic reticulum membrane"/>
    <property type="evidence" value="ECO:0007669"/>
    <property type="project" value="UniProtKB-SubCell"/>
</dbReference>
<keyword evidence="9" id="KW-0832">Ubl conjugation</keyword>
<dbReference type="Pfam" id="PF10488">
    <property type="entry name" value="PP1c_bdg"/>
    <property type="match status" value="1"/>
</dbReference>
<keyword evidence="20" id="KW-1185">Reference proteome</keyword>
<dbReference type="Proteomes" id="UP000314983">
    <property type="component" value="Chromosome 19"/>
</dbReference>
<feature type="compositionally biased region" description="Acidic residues" evidence="17">
    <location>
        <begin position="136"/>
        <end position="153"/>
    </location>
</feature>
<comment type="subunit">
    <text evidence="16">Interacts with PPP1CA. Interacts with EIF2S1. Interacts with PCNA. Interacts with LYN and KMT2A/MLL1. Interacts with PPP1R1A and SMARCB1. Interacts with SMAD7. Interacts with BAG1. Interacts with NOX4.</text>
</comment>
<reference evidence="19" key="3">
    <citation type="submission" date="2020-05" db="EMBL/GenBank/DDBJ databases">
        <title>Electrophorus electricus (electric eel) genome, fEleEle1, primary haplotype.</title>
        <authorList>
            <person name="Myers G."/>
            <person name="Meyer A."/>
            <person name="Fedrigo O."/>
            <person name="Formenti G."/>
            <person name="Rhie A."/>
            <person name="Tracey A."/>
            <person name="Sims Y."/>
            <person name="Jarvis E.D."/>
        </authorList>
    </citation>
    <scope>NUCLEOTIDE SEQUENCE [LARGE SCALE GENOMIC DNA]</scope>
</reference>
<comment type="subcellular location">
    <subcellularLocation>
        <location evidence="1">Endoplasmic reticulum membrane</location>
        <topology evidence="1">Peripheral membrane protein</topology>
        <orientation evidence="1">Cytoplasmic side</orientation>
    </subcellularLocation>
    <subcellularLocation>
        <location evidence="2">Mitochondrion outer membrane</location>
        <topology evidence="2">Peripheral membrane protein</topology>
        <orientation evidence="2">Cytoplasmic side</orientation>
    </subcellularLocation>
</comment>
<dbReference type="OMA" id="CVGKNMT"/>
<evidence type="ECO:0000256" key="2">
    <source>
        <dbReference type="ARBA" id="ARBA00004570"/>
    </source>
</evidence>
<feature type="region of interest" description="Disordered" evidence="17">
    <location>
        <begin position="112"/>
        <end position="177"/>
    </location>
</feature>
<gene>
    <name evidence="19" type="primary">PPP1R15A</name>
</gene>
<feature type="compositionally biased region" description="Acidic residues" evidence="17">
    <location>
        <begin position="161"/>
        <end position="172"/>
    </location>
</feature>
<evidence type="ECO:0000256" key="10">
    <source>
        <dbReference type="ARBA" id="ARBA00022845"/>
    </source>
</evidence>
<accession>A0A4W4GKR5</accession>
<dbReference type="GO" id="GO:0006417">
    <property type="term" value="P:regulation of translation"/>
    <property type="evidence" value="ECO:0007669"/>
    <property type="project" value="UniProtKB-KW"/>
</dbReference>
<dbReference type="PANTHER" id="PTHR16489">
    <property type="entry name" value="GH11727P"/>
    <property type="match status" value="1"/>
</dbReference>
<evidence type="ECO:0000256" key="14">
    <source>
        <dbReference type="ARBA" id="ARBA00040008"/>
    </source>
</evidence>
<dbReference type="AlphaFoldDB" id="A0A4W4GKR5"/>
<dbReference type="GO" id="GO:0005741">
    <property type="term" value="C:mitochondrial outer membrane"/>
    <property type="evidence" value="ECO:0007669"/>
    <property type="project" value="UniProtKB-SubCell"/>
</dbReference>
<reference evidence="20" key="1">
    <citation type="journal article" date="2014" name="Science">
        <title>Nonhuman genetics. Genomic basis for the convergent evolution of electric organs.</title>
        <authorList>
            <person name="Gallant J.R."/>
            <person name="Traeger L.L."/>
            <person name="Volkening J.D."/>
            <person name="Moffett H."/>
            <person name="Chen P.H."/>
            <person name="Novina C.D."/>
            <person name="Phillips G.N.Jr."/>
            <person name="Anand R."/>
            <person name="Wells G.B."/>
            <person name="Pinch M."/>
            <person name="Guth R."/>
            <person name="Unguez G.A."/>
            <person name="Albert J.S."/>
            <person name="Zakon H.H."/>
            <person name="Samanta M.P."/>
            <person name="Sussman M.R."/>
        </authorList>
    </citation>
    <scope>NUCLEOTIDE SEQUENCE [LARGE SCALE GENOMIC DNA]</scope>
</reference>
<evidence type="ECO:0000256" key="11">
    <source>
        <dbReference type="ARBA" id="ARBA00023016"/>
    </source>
</evidence>
<evidence type="ECO:0000313" key="19">
    <source>
        <dbReference type="Ensembl" id="ENSEEEP00000038862.2"/>
    </source>
</evidence>
<dbReference type="GO" id="GO:0019888">
    <property type="term" value="F:protein phosphatase regulator activity"/>
    <property type="evidence" value="ECO:0007669"/>
    <property type="project" value="TreeGrafter"/>
</dbReference>
<evidence type="ECO:0000256" key="16">
    <source>
        <dbReference type="ARBA" id="ARBA00047011"/>
    </source>
</evidence>
<keyword evidence="5" id="KW-0053">Apoptosis</keyword>
<keyword evidence="4" id="KW-0597">Phosphoprotein</keyword>
<keyword evidence="6" id="KW-0677">Repeat</keyword>
<proteinExistence type="inferred from homology"/>
<dbReference type="STRING" id="8005.ENSEEEP00000038862"/>
<keyword evidence="12" id="KW-0496">Mitochondrion</keyword>
<evidence type="ECO:0000256" key="17">
    <source>
        <dbReference type="SAM" id="MobiDB-lite"/>
    </source>
</evidence>
<evidence type="ECO:0000256" key="4">
    <source>
        <dbReference type="ARBA" id="ARBA00022553"/>
    </source>
</evidence>
<reference evidence="19" key="4">
    <citation type="submission" date="2025-08" db="UniProtKB">
        <authorList>
            <consortium name="Ensembl"/>
        </authorList>
    </citation>
    <scope>IDENTIFICATION</scope>
</reference>
<evidence type="ECO:0000313" key="20">
    <source>
        <dbReference type="Proteomes" id="UP000314983"/>
    </source>
</evidence>
<organism evidence="19 20">
    <name type="scientific">Electrophorus electricus</name>
    <name type="common">Electric eel</name>
    <name type="synonym">Gymnotus electricus</name>
    <dbReference type="NCBI Taxonomy" id="8005"/>
    <lineage>
        <taxon>Eukaryota</taxon>
        <taxon>Metazoa</taxon>
        <taxon>Chordata</taxon>
        <taxon>Craniata</taxon>
        <taxon>Vertebrata</taxon>
        <taxon>Euteleostomi</taxon>
        <taxon>Actinopterygii</taxon>
        <taxon>Neopterygii</taxon>
        <taxon>Teleostei</taxon>
        <taxon>Ostariophysi</taxon>
        <taxon>Gymnotiformes</taxon>
        <taxon>Gymnotoidei</taxon>
        <taxon>Gymnotidae</taxon>
        <taxon>Electrophorus</taxon>
    </lineage>
</organism>
<evidence type="ECO:0000256" key="7">
    <source>
        <dbReference type="ARBA" id="ARBA00022787"/>
    </source>
</evidence>
<evidence type="ECO:0000256" key="8">
    <source>
        <dbReference type="ARBA" id="ARBA00022824"/>
    </source>
</evidence>
<keyword evidence="11" id="KW-0346">Stress response</keyword>
<protein>
    <recommendedName>
        <fullName evidence="14">Protein phosphatase 1 regulatory subunit 15A</fullName>
    </recommendedName>
    <alternativeName>
        <fullName evidence="15">Growth arrest and DNA damage-inducible protein GADD34</fullName>
    </alternativeName>
</protein>
<evidence type="ECO:0000256" key="9">
    <source>
        <dbReference type="ARBA" id="ARBA00022843"/>
    </source>
</evidence>
<keyword evidence="10" id="KW-0810">Translation regulation</keyword>
<evidence type="ECO:0000256" key="3">
    <source>
        <dbReference type="ARBA" id="ARBA00010161"/>
    </source>
</evidence>
<feature type="compositionally biased region" description="Basic and acidic residues" evidence="17">
    <location>
        <begin position="123"/>
        <end position="135"/>
    </location>
</feature>
<keyword evidence="13" id="KW-0472">Membrane</keyword>
<reference evidence="19" key="5">
    <citation type="submission" date="2025-09" db="UniProtKB">
        <authorList>
            <consortium name="Ensembl"/>
        </authorList>
    </citation>
    <scope>IDENTIFICATION</scope>
</reference>
<dbReference type="GO" id="GO:0006915">
    <property type="term" value="P:apoptotic process"/>
    <property type="evidence" value="ECO:0007669"/>
    <property type="project" value="UniProtKB-KW"/>
</dbReference>
<sequence>MALLTIDLSHPLYSWCLPQLALYIPTIETPVLSPNTLKTKEHSQLSPYSRVYILTMFQKIRSHLWEMVWKVLHHCTGFTAFNVSRLNTSMFLTYAKETMAMTLESKKRALGLEAQEWPGQAARSRETTRDTMKSLDEDEAEEEEHPSEEEEEPERSKEEDSNWSDAEDDSEMSTESTELWECFLNTSDPYNPLYFSSSTGVKANTVDARKRCPVSRPTASKAEKQTSTDREEPSPERNTKEGTKKVHFSEEVTVHHLVAWAFASRAARDGSCWLQLARDRDRFRRRVEKTGAGVSPCLTAEHRAMVWERLERGF</sequence>
<keyword evidence="8" id="KW-0256">Endoplasmic reticulum</keyword>
<evidence type="ECO:0000256" key="12">
    <source>
        <dbReference type="ARBA" id="ARBA00023128"/>
    </source>
</evidence>
<dbReference type="PANTHER" id="PTHR16489:SF14">
    <property type="entry name" value="PROTEIN PHOSPHATASE 1 REGULATORY SUBUNIT 15A"/>
    <property type="match status" value="1"/>
</dbReference>
<evidence type="ECO:0000256" key="15">
    <source>
        <dbReference type="ARBA" id="ARBA00042438"/>
    </source>
</evidence>
<feature type="region of interest" description="Disordered" evidence="17">
    <location>
        <begin position="207"/>
        <end position="244"/>
    </location>
</feature>
<feature type="compositionally biased region" description="Basic and acidic residues" evidence="17">
    <location>
        <begin position="221"/>
        <end position="244"/>
    </location>
</feature>
<reference evidence="20" key="2">
    <citation type="journal article" date="2017" name="Sci. Adv.">
        <title>A tail of two voltages: Proteomic comparison of the three electric organs of the electric eel.</title>
        <authorList>
            <person name="Traeger L.L."/>
            <person name="Sabat G."/>
            <person name="Barrett-Wilt G.A."/>
            <person name="Wells G.B."/>
            <person name="Sussman M.R."/>
        </authorList>
    </citation>
    <scope>NUCLEOTIDE SEQUENCE [LARGE SCALE GENOMIC DNA]</scope>
</reference>
<dbReference type="InterPro" id="IPR019523">
    <property type="entry name" value="Prot_Pase1_reg-su15A/B_C"/>
</dbReference>
<evidence type="ECO:0000259" key="18">
    <source>
        <dbReference type="Pfam" id="PF10488"/>
    </source>
</evidence>
<dbReference type="GO" id="GO:0000164">
    <property type="term" value="C:protein phosphatase type 1 complex"/>
    <property type="evidence" value="ECO:0007669"/>
    <property type="project" value="TreeGrafter"/>
</dbReference>
<dbReference type="GeneTree" id="ENSGT00940000154404"/>
<dbReference type="Ensembl" id="ENSEEET00000039307.2">
    <property type="protein sequence ID" value="ENSEEEP00000038862.2"/>
    <property type="gene ID" value="ENSEEEG00000018431.2"/>
</dbReference>
<evidence type="ECO:0000256" key="1">
    <source>
        <dbReference type="ARBA" id="ARBA00004397"/>
    </source>
</evidence>